<feature type="domain" description="Glycosyltransferase 2-like" evidence="5">
    <location>
        <begin position="17"/>
        <end position="190"/>
    </location>
</feature>
<dbReference type="InterPro" id="IPR039528">
    <property type="entry name" value="DPM1-like"/>
</dbReference>
<comment type="function">
    <text evidence="4">Transfers mannose from GDP-mannose to dolichol monophosphate to form dolichol phosphate mannose (Dol-P-Man) which is the mannosyl donor in pathways leading to N-glycosylation, glycosyl phosphatidylinositol membrane anchoring, and O-mannosylation of proteins.</text>
</comment>
<accession>A4S0T4</accession>
<dbReference type="InterPro" id="IPR001173">
    <property type="entry name" value="Glyco_trans_2-like"/>
</dbReference>
<dbReference type="Gene3D" id="3.90.550.10">
    <property type="entry name" value="Spore Coat Polysaccharide Biosynthesis Protein SpsA, Chain A"/>
    <property type="match status" value="1"/>
</dbReference>
<proteinExistence type="inferred from homology"/>
<dbReference type="GO" id="GO:0035269">
    <property type="term" value="P:protein O-linked glycosylation via mannose"/>
    <property type="evidence" value="ECO:0007669"/>
    <property type="project" value="TreeGrafter"/>
</dbReference>
<keyword evidence="4" id="KW-0256">Endoplasmic reticulum</keyword>
<dbReference type="GO" id="GO:0006488">
    <property type="term" value="P:dolichol-linked oligosaccharide biosynthetic process"/>
    <property type="evidence" value="ECO:0007669"/>
    <property type="project" value="TreeGrafter"/>
</dbReference>
<evidence type="ECO:0000256" key="2">
    <source>
        <dbReference type="ARBA" id="ARBA00022676"/>
    </source>
</evidence>
<dbReference type="InterPro" id="IPR029044">
    <property type="entry name" value="Nucleotide-diphossugar_trans"/>
</dbReference>
<dbReference type="PANTHER" id="PTHR43398">
    <property type="entry name" value="DOLICHOL-PHOSPHATE MANNOSYLTRANSFERASE SUBUNIT 1"/>
    <property type="match status" value="1"/>
</dbReference>
<comment type="catalytic activity">
    <reaction evidence="4">
        <text>a di-trans,poly-cis-dolichyl phosphate + GDP-alpha-D-mannose = a di-trans,poly-cis-dolichyl beta-D-mannosyl phosphate + GDP</text>
        <dbReference type="Rhea" id="RHEA:21184"/>
        <dbReference type="Rhea" id="RHEA-COMP:19498"/>
        <dbReference type="Rhea" id="RHEA-COMP:19501"/>
        <dbReference type="ChEBI" id="CHEBI:57527"/>
        <dbReference type="ChEBI" id="CHEBI:57683"/>
        <dbReference type="ChEBI" id="CHEBI:58189"/>
        <dbReference type="ChEBI" id="CHEBI:58211"/>
    </reaction>
</comment>
<dbReference type="EMBL" id="CP000587">
    <property type="protein sequence ID" value="ABO97327.1"/>
    <property type="molecule type" value="Genomic_DNA"/>
</dbReference>
<keyword evidence="7" id="KW-1185">Reference proteome</keyword>
<dbReference type="AlphaFoldDB" id="A4S0T4"/>
<dbReference type="CAZy" id="GT2">
    <property type="family name" value="Glycosyltransferase Family 2"/>
</dbReference>
<name>A4S0T4_OSTLU</name>
<dbReference type="EC" id="2.4.1.83" evidence="4"/>
<dbReference type="KEGG" id="olu:OSTLU_32856"/>
<comment type="subunit">
    <text evidence="4">Component of the dolichol-phosphate mannose (DPM) synthase complex.</text>
</comment>
<keyword evidence="3 4" id="KW-0808">Transferase</keyword>
<dbReference type="STRING" id="436017.A4S0T4"/>
<dbReference type="RefSeq" id="XP_001419034.1">
    <property type="nucleotide sequence ID" value="XM_001418997.1"/>
</dbReference>
<dbReference type="FunFam" id="3.90.550.10:FF:000122">
    <property type="entry name" value="Dolichol-phosphate mannosyltransferase subunit 1"/>
    <property type="match status" value="1"/>
</dbReference>
<dbReference type="GO" id="GO:0005789">
    <property type="term" value="C:endoplasmic reticulum membrane"/>
    <property type="evidence" value="ECO:0007669"/>
    <property type="project" value="TreeGrafter"/>
</dbReference>
<dbReference type="UniPathway" id="UPA00378"/>
<dbReference type="HOGENOM" id="CLU_033536_13_3_1"/>
<dbReference type="GO" id="GO:0006506">
    <property type="term" value="P:GPI anchor biosynthetic process"/>
    <property type="evidence" value="ECO:0007669"/>
    <property type="project" value="TreeGrafter"/>
</dbReference>
<dbReference type="Pfam" id="PF00535">
    <property type="entry name" value="Glycos_transf_2"/>
    <property type="match status" value="1"/>
</dbReference>
<comment type="pathway">
    <text evidence="4">Protein modification; protein glycosylation.</text>
</comment>
<keyword evidence="2 4" id="KW-0328">Glycosyltransferase</keyword>
<dbReference type="PANTHER" id="PTHR43398:SF1">
    <property type="entry name" value="DOLICHOL-PHOSPHATE MANNOSYLTRANSFERASE SUBUNIT 1"/>
    <property type="match status" value="1"/>
</dbReference>
<gene>
    <name evidence="6" type="ORF">OSTLU_32856</name>
</gene>
<dbReference type="SUPFAM" id="SSF53448">
    <property type="entry name" value="Nucleotide-diphospho-sugar transferases"/>
    <property type="match status" value="1"/>
</dbReference>
<dbReference type="eggNOG" id="KOG2978">
    <property type="taxonomic scope" value="Eukaryota"/>
</dbReference>
<dbReference type="Proteomes" id="UP000001568">
    <property type="component" value="Chromosome 7"/>
</dbReference>
<dbReference type="GO" id="GO:0004582">
    <property type="term" value="F:dolichyl-phosphate beta-D-mannosyltransferase activity"/>
    <property type="evidence" value="ECO:0007669"/>
    <property type="project" value="UniProtKB-UniRule"/>
</dbReference>
<comment type="subcellular location">
    <subcellularLocation>
        <location evidence="4">Endoplasmic reticulum</location>
    </subcellularLocation>
</comment>
<comment type="similarity">
    <text evidence="1 4">Belongs to the glycosyltransferase 2 family.</text>
</comment>
<dbReference type="CDD" id="cd06442">
    <property type="entry name" value="DPM1_like"/>
    <property type="match status" value="1"/>
</dbReference>
<dbReference type="OMA" id="KCFRREV"/>
<reference evidence="6 7" key="1">
    <citation type="journal article" date="2007" name="Proc. Natl. Acad. Sci. U.S.A.">
        <title>The tiny eukaryote Ostreococcus provides genomic insights into the paradox of plankton speciation.</title>
        <authorList>
            <person name="Palenik B."/>
            <person name="Grimwood J."/>
            <person name="Aerts A."/>
            <person name="Rouze P."/>
            <person name="Salamov A."/>
            <person name="Putnam N."/>
            <person name="Dupont C."/>
            <person name="Jorgensen R."/>
            <person name="Derelle E."/>
            <person name="Rombauts S."/>
            <person name="Zhou K."/>
            <person name="Otillar R."/>
            <person name="Merchant S.S."/>
            <person name="Podell S."/>
            <person name="Gaasterland T."/>
            <person name="Napoli C."/>
            <person name="Gendler K."/>
            <person name="Manuell A."/>
            <person name="Tai V."/>
            <person name="Vallon O."/>
            <person name="Piganeau G."/>
            <person name="Jancek S."/>
            <person name="Heijde M."/>
            <person name="Jabbari K."/>
            <person name="Bowler C."/>
            <person name="Lohr M."/>
            <person name="Robbens S."/>
            <person name="Werner G."/>
            <person name="Dubchak I."/>
            <person name="Pazour G.J."/>
            <person name="Ren Q."/>
            <person name="Paulsen I."/>
            <person name="Delwiche C."/>
            <person name="Schmutz J."/>
            <person name="Rokhsar D."/>
            <person name="Van de Peer Y."/>
            <person name="Moreau H."/>
            <person name="Grigoriev I.V."/>
        </authorList>
    </citation>
    <scope>NUCLEOTIDE SEQUENCE [LARGE SCALE GENOMIC DNA]</scope>
    <source>
        <strain evidence="6 7">CCE9901</strain>
    </source>
</reference>
<evidence type="ECO:0000256" key="3">
    <source>
        <dbReference type="ARBA" id="ARBA00022679"/>
    </source>
</evidence>
<sequence length="252" mass="28047">MARSTTTRPRADAVAVSIIVPTYDERMNIATLYHLAREAEAAFDDDRGRWEIVVVDDGSPDGTADVVRALRDAHEDAFLVLCERGRKLGLGTAYAHGLRRARGREVVVMDADLSHHPKYISEMLTKRRREKLDVVSGTRYALGGGVCGWDLRRKLTSMVANYIAKAALNPGASDLTGSFRCYRRDAFEDLVARSTSRGYAFQMEIIYRAKKAGYTVGEVPIAFVDRVYGESKLGASEIVDYLRGLARLFFTV</sequence>
<evidence type="ECO:0000256" key="4">
    <source>
        <dbReference type="RuleBase" id="RU365083"/>
    </source>
</evidence>
<organism evidence="6 7">
    <name type="scientific">Ostreococcus lucimarinus (strain CCE9901)</name>
    <dbReference type="NCBI Taxonomy" id="436017"/>
    <lineage>
        <taxon>Eukaryota</taxon>
        <taxon>Viridiplantae</taxon>
        <taxon>Chlorophyta</taxon>
        <taxon>Mamiellophyceae</taxon>
        <taxon>Mamiellales</taxon>
        <taxon>Bathycoccaceae</taxon>
        <taxon>Ostreococcus</taxon>
    </lineage>
</organism>
<dbReference type="GeneID" id="5002856"/>
<protein>
    <recommendedName>
        <fullName evidence="4">Dolichol-phosphate mannosyltransferase subunit 1</fullName>
        <ecNumber evidence="4">2.4.1.83</ecNumber>
    </recommendedName>
</protein>
<evidence type="ECO:0000313" key="6">
    <source>
        <dbReference type="EMBL" id="ABO97327.1"/>
    </source>
</evidence>
<evidence type="ECO:0000259" key="5">
    <source>
        <dbReference type="Pfam" id="PF00535"/>
    </source>
</evidence>
<dbReference type="Gramene" id="ABO97327">
    <property type="protein sequence ID" value="ABO97327"/>
    <property type="gene ID" value="OSTLU_32856"/>
</dbReference>
<evidence type="ECO:0000256" key="1">
    <source>
        <dbReference type="ARBA" id="ARBA00006739"/>
    </source>
</evidence>
<evidence type="ECO:0000313" key="7">
    <source>
        <dbReference type="Proteomes" id="UP000001568"/>
    </source>
</evidence>
<dbReference type="OrthoDB" id="2603at2759"/>